<name>A0A6P0GF77_9ACTN</name>
<dbReference type="GO" id="GO:0015920">
    <property type="term" value="P:lipopolysaccharide transport"/>
    <property type="evidence" value="ECO:0007669"/>
    <property type="project" value="TreeGrafter"/>
</dbReference>
<evidence type="ECO:0000256" key="3">
    <source>
        <dbReference type="ARBA" id="ARBA00022448"/>
    </source>
</evidence>
<evidence type="ECO:0000259" key="11">
    <source>
        <dbReference type="PROSITE" id="PS51012"/>
    </source>
</evidence>
<feature type="region of interest" description="Disordered" evidence="10">
    <location>
        <begin position="1"/>
        <end position="21"/>
    </location>
</feature>
<dbReference type="EMBL" id="JAAGWE010000012">
    <property type="protein sequence ID" value="NEM05925.1"/>
    <property type="molecule type" value="Genomic_DNA"/>
</dbReference>
<evidence type="ECO:0000256" key="7">
    <source>
        <dbReference type="ARBA" id="ARBA00022989"/>
    </source>
</evidence>
<keyword evidence="8 9" id="KW-0472">Membrane</keyword>
<comment type="subcellular location">
    <subcellularLocation>
        <location evidence="1">Cell inner membrane</location>
        <topology evidence="1">Multi-pass membrane protein</topology>
    </subcellularLocation>
    <subcellularLocation>
        <location evidence="9">Cell membrane</location>
        <topology evidence="9">Multi-pass membrane protein</topology>
    </subcellularLocation>
</comment>
<feature type="transmembrane region" description="Helical" evidence="9">
    <location>
        <begin position="165"/>
        <end position="187"/>
    </location>
</feature>
<feature type="transmembrane region" description="Helical" evidence="9">
    <location>
        <begin position="136"/>
        <end position="159"/>
    </location>
</feature>
<gene>
    <name evidence="12" type="ORF">GCU54_07805</name>
</gene>
<dbReference type="GO" id="GO:0005886">
    <property type="term" value="C:plasma membrane"/>
    <property type="evidence" value="ECO:0007669"/>
    <property type="project" value="UniProtKB-SubCell"/>
</dbReference>
<feature type="transmembrane region" description="Helical" evidence="9">
    <location>
        <begin position="54"/>
        <end position="75"/>
    </location>
</feature>
<dbReference type="Pfam" id="PF01061">
    <property type="entry name" value="ABC2_membrane"/>
    <property type="match status" value="1"/>
</dbReference>
<dbReference type="PANTHER" id="PTHR30413:SF8">
    <property type="entry name" value="TRANSPORT PERMEASE PROTEIN"/>
    <property type="match status" value="1"/>
</dbReference>
<dbReference type="PANTHER" id="PTHR30413">
    <property type="entry name" value="INNER MEMBRANE TRANSPORT PERMEASE"/>
    <property type="match status" value="1"/>
</dbReference>
<dbReference type="InterPro" id="IPR013525">
    <property type="entry name" value="ABC2_TM"/>
</dbReference>
<accession>A0A6P0GF77</accession>
<evidence type="ECO:0000256" key="10">
    <source>
        <dbReference type="SAM" id="MobiDB-lite"/>
    </source>
</evidence>
<feature type="transmembrane region" description="Helical" evidence="9">
    <location>
        <begin position="199"/>
        <end position="218"/>
    </location>
</feature>
<keyword evidence="6 9" id="KW-0812">Transmembrane</keyword>
<evidence type="ECO:0000256" key="2">
    <source>
        <dbReference type="ARBA" id="ARBA00007783"/>
    </source>
</evidence>
<sequence length="283" mass="30755">MSSSPGAETAATVPWTENAAGRGGREHTWTVLWRSRQLIGYLALRDLRLRYRQAALGVIWVLVQPVATVVVFTFVFDRLARIDTQGIPYPLFALTGLIAWTYFANATSRSSEVLVGNPSLVTKVYFPRMAAPAAGLLSPLVDLVVSGVLVAALAVYYGVWPGWNLLAAPLWLLFLLGTTLGVSLWLSAVNVRYRDVRHALGPALQLWLFASPVAYPASALTGWQELLYAVNPVVGIVEFGRWSLLGAAWPGWALVVSAASAGLLLVTGLAYFRRAERSFADVI</sequence>
<proteinExistence type="inferred from homology"/>
<keyword evidence="3 9" id="KW-0813">Transport</keyword>
<evidence type="ECO:0000256" key="8">
    <source>
        <dbReference type="ARBA" id="ARBA00023136"/>
    </source>
</evidence>
<keyword evidence="7 9" id="KW-1133">Transmembrane helix</keyword>
<comment type="caution">
    <text evidence="12">The sequence shown here is derived from an EMBL/GenBank/DDBJ whole genome shotgun (WGS) entry which is preliminary data.</text>
</comment>
<keyword evidence="4 9" id="KW-1003">Cell membrane</keyword>
<dbReference type="RefSeq" id="WP_163476080.1">
    <property type="nucleotide sequence ID" value="NZ_JAAGWE010000012.1"/>
</dbReference>
<comment type="similarity">
    <text evidence="2 9">Belongs to the ABC-2 integral membrane protein family.</text>
</comment>
<dbReference type="AlphaFoldDB" id="A0A6P0GF77"/>
<dbReference type="GO" id="GO:0140359">
    <property type="term" value="F:ABC-type transporter activity"/>
    <property type="evidence" value="ECO:0007669"/>
    <property type="project" value="InterPro"/>
</dbReference>
<evidence type="ECO:0000313" key="12">
    <source>
        <dbReference type="EMBL" id="NEM05925.1"/>
    </source>
</evidence>
<evidence type="ECO:0000256" key="6">
    <source>
        <dbReference type="ARBA" id="ARBA00022692"/>
    </source>
</evidence>
<feature type="domain" description="ABC transmembrane type-2" evidence="11">
    <location>
        <begin position="56"/>
        <end position="275"/>
    </location>
</feature>
<feature type="transmembrane region" description="Helical" evidence="9">
    <location>
        <begin position="87"/>
        <end position="104"/>
    </location>
</feature>
<evidence type="ECO:0000256" key="4">
    <source>
        <dbReference type="ARBA" id="ARBA00022475"/>
    </source>
</evidence>
<evidence type="ECO:0000313" key="13">
    <source>
        <dbReference type="Proteomes" id="UP000471126"/>
    </source>
</evidence>
<evidence type="ECO:0000256" key="9">
    <source>
        <dbReference type="RuleBase" id="RU361157"/>
    </source>
</evidence>
<dbReference type="InterPro" id="IPR047817">
    <property type="entry name" value="ABC2_TM_bact-type"/>
</dbReference>
<reference evidence="12 13" key="1">
    <citation type="submission" date="2019-12" db="EMBL/GenBank/DDBJ databases">
        <title>WGS of CPCC 203550 I12A-02606.</title>
        <authorList>
            <person name="Jiang Z."/>
        </authorList>
    </citation>
    <scope>NUCLEOTIDE SEQUENCE [LARGE SCALE GENOMIC DNA]</scope>
    <source>
        <strain evidence="12 13">I12A-02606</strain>
    </source>
</reference>
<evidence type="ECO:0000256" key="5">
    <source>
        <dbReference type="ARBA" id="ARBA00022519"/>
    </source>
</evidence>
<protein>
    <recommendedName>
        <fullName evidence="9">Transport permease protein</fullName>
    </recommendedName>
</protein>
<dbReference type="PROSITE" id="PS51012">
    <property type="entry name" value="ABC_TM2"/>
    <property type="match status" value="1"/>
</dbReference>
<keyword evidence="5" id="KW-0997">Cell inner membrane</keyword>
<feature type="transmembrane region" description="Helical" evidence="9">
    <location>
        <begin position="249"/>
        <end position="272"/>
    </location>
</feature>
<organism evidence="12 13">
    <name type="scientific">Geodermatophilus normandii</name>
    <dbReference type="NCBI Taxonomy" id="1137989"/>
    <lineage>
        <taxon>Bacteria</taxon>
        <taxon>Bacillati</taxon>
        <taxon>Actinomycetota</taxon>
        <taxon>Actinomycetes</taxon>
        <taxon>Geodermatophilales</taxon>
        <taxon>Geodermatophilaceae</taxon>
        <taxon>Geodermatophilus</taxon>
    </lineage>
</organism>
<dbReference type="Proteomes" id="UP000471126">
    <property type="component" value="Unassembled WGS sequence"/>
</dbReference>
<evidence type="ECO:0000256" key="1">
    <source>
        <dbReference type="ARBA" id="ARBA00004429"/>
    </source>
</evidence>